<dbReference type="EMBL" id="JAFLEQ010000008">
    <property type="protein sequence ID" value="MBN9643787.1"/>
    <property type="molecule type" value="Genomic_DNA"/>
</dbReference>
<sequence>ATTAPPAPQPVVSAVAAAARAAALGRDGAAELVAAGEQSPQLAAVGRLWRLAVTRGIAVADLLSTQVDNLQAAARHRAKVQAALAGPKTSAGVLAGLPVAGIGLGELLGGNPVGYLTGGGFGTVCLVGGTALLCAGTLSAHALFNRAEKGV</sequence>
<comment type="caution">
    <text evidence="1">The sequence shown here is derived from an EMBL/GenBank/DDBJ whole genome shotgun (WGS) entry which is preliminary data.</text>
</comment>
<dbReference type="Proteomes" id="UP000664332">
    <property type="component" value="Unassembled WGS sequence"/>
</dbReference>
<accession>A0A939E1K7</accession>
<reference evidence="1" key="1">
    <citation type="submission" date="2021-03" db="EMBL/GenBank/DDBJ databases">
        <authorList>
            <person name="Sun Q."/>
        </authorList>
    </citation>
    <scope>NUCLEOTIDE SEQUENCE</scope>
    <source>
        <strain evidence="1">CCM 8862</strain>
    </source>
</reference>
<organism evidence="1 2">
    <name type="scientific">Corynebacterium mendelii</name>
    <dbReference type="NCBI Taxonomy" id="2765362"/>
    <lineage>
        <taxon>Bacteria</taxon>
        <taxon>Bacillati</taxon>
        <taxon>Actinomycetota</taxon>
        <taxon>Actinomycetes</taxon>
        <taxon>Mycobacteriales</taxon>
        <taxon>Corynebacteriaceae</taxon>
        <taxon>Corynebacterium</taxon>
    </lineage>
</organism>
<keyword evidence="2" id="KW-1185">Reference proteome</keyword>
<evidence type="ECO:0000313" key="1">
    <source>
        <dbReference type="EMBL" id="MBN9643787.1"/>
    </source>
</evidence>
<gene>
    <name evidence="1" type="ORF">JZY06_03995</name>
</gene>
<evidence type="ECO:0000313" key="2">
    <source>
        <dbReference type="Proteomes" id="UP000664332"/>
    </source>
</evidence>
<protein>
    <submittedName>
        <fullName evidence="1">Type II secretion system F family protein</fullName>
    </submittedName>
</protein>
<name>A0A939E1K7_9CORY</name>
<proteinExistence type="predicted"/>
<feature type="non-terminal residue" evidence="1">
    <location>
        <position position="1"/>
    </location>
</feature>
<dbReference type="AlphaFoldDB" id="A0A939E1K7"/>